<feature type="region of interest" description="Disordered" evidence="1">
    <location>
        <begin position="21"/>
        <end position="69"/>
    </location>
</feature>
<gene>
    <name evidence="2" type="ORF">WJX72_008255</name>
</gene>
<name>A0AAW1R8Y0_9CHLO</name>
<dbReference type="EMBL" id="JALJOR010000001">
    <property type="protein sequence ID" value="KAK9829851.1"/>
    <property type="molecule type" value="Genomic_DNA"/>
</dbReference>
<keyword evidence="3" id="KW-1185">Reference proteome</keyword>
<protein>
    <submittedName>
        <fullName evidence="2">Uncharacterized protein</fullName>
    </submittedName>
</protein>
<comment type="caution">
    <text evidence="2">The sequence shown here is derived from an EMBL/GenBank/DDBJ whole genome shotgun (WGS) entry which is preliminary data.</text>
</comment>
<dbReference type="AlphaFoldDB" id="A0AAW1R8Y0"/>
<accession>A0AAW1R8Y0</accession>
<feature type="compositionally biased region" description="Basic and acidic residues" evidence="1">
    <location>
        <begin position="21"/>
        <end position="35"/>
    </location>
</feature>
<evidence type="ECO:0000313" key="2">
    <source>
        <dbReference type="EMBL" id="KAK9829851.1"/>
    </source>
</evidence>
<evidence type="ECO:0000313" key="3">
    <source>
        <dbReference type="Proteomes" id="UP001489004"/>
    </source>
</evidence>
<organism evidence="2 3">
    <name type="scientific">[Myrmecia] bisecta</name>
    <dbReference type="NCBI Taxonomy" id="41462"/>
    <lineage>
        <taxon>Eukaryota</taxon>
        <taxon>Viridiplantae</taxon>
        <taxon>Chlorophyta</taxon>
        <taxon>core chlorophytes</taxon>
        <taxon>Trebouxiophyceae</taxon>
        <taxon>Trebouxiales</taxon>
        <taxon>Trebouxiaceae</taxon>
        <taxon>Myrmecia</taxon>
    </lineage>
</organism>
<dbReference type="Proteomes" id="UP001489004">
    <property type="component" value="Unassembled WGS sequence"/>
</dbReference>
<proteinExistence type="predicted"/>
<feature type="compositionally biased region" description="Low complexity" evidence="1">
    <location>
        <begin position="36"/>
        <end position="60"/>
    </location>
</feature>
<evidence type="ECO:0000256" key="1">
    <source>
        <dbReference type="SAM" id="MobiDB-lite"/>
    </source>
</evidence>
<reference evidence="2 3" key="1">
    <citation type="journal article" date="2024" name="Nat. Commun.">
        <title>Phylogenomics reveals the evolutionary origins of lichenization in chlorophyte algae.</title>
        <authorList>
            <person name="Puginier C."/>
            <person name="Libourel C."/>
            <person name="Otte J."/>
            <person name="Skaloud P."/>
            <person name="Haon M."/>
            <person name="Grisel S."/>
            <person name="Petersen M."/>
            <person name="Berrin J.G."/>
            <person name="Delaux P.M."/>
            <person name="Dal Grande F."/>
            <person name="Keller J."/>
        </authorList>
    </citation>
    <scope>NUCLEOTIDE SEQUENCE [LARGE SCALE GENOMIC DNA]</scope>
    <source>
        <strain evidence="2 3">SAG 2043</strain>
    </source>
</reference>
<sequence>MTRVLSMRPAGNVWAQRRARERFDEQVKKRAKIAEGRGAAAASRGTYSQDSDPSDTNTDWTDTDDEDLMPDATTLNEVEMGVQGGVWEYYVRLMCIAGYRMVQAMADDAIACSKDLILETLTACCPPDPKTVHNTFFQHYCNNPLHDDAFVRLHAEIPLGRQGPIHNKFRASGQVWIKQLMDANNRTMMDAGA</sequence>